<dbReference type="OrthoDB" id="2316287at2759"/>
<comment type="caution">
    <text evidence="1">The sequence shown here is derived from an EMBL/GenBank/DDBJ whole genome shotgun (WGS) entry which is preliminary data.</text>
</comment>
<evidence type="ECO:0000313" key="1">
    <source>
        <dbReference type="EMBL" id="CAG8684406.1"/>
    </source>
</evidence>
<dbReference type="AlphaFoldDB" id="A0A9N9EL09"/>
<accession>A0A9N9EL09</accession>
<protein>
    <submittedName>
        <fullName evidence="1">2489_t:CDS:1</fullName>
    </submittedName>
</protein>
<keyword evidence="2" id="KW-1185">Reference proteome</keyword>
<feature type="non-terminal residue" evidence="1">
    <location>
        <position position="139"/>
    </location>
</feature>
<proteinExistence type="predicted"/>
<dbReference type="Proteomes" id="UP000789570">
    <property type="component" value="Unassembled WGS sequence"/>
</dbReference>
<gene>
    <name evidence="1" type="ORF">FCALED_LOCUS12673</name>
</gene>
<organism evidence="1 2">
    <name type="scientific">Funneliformis caledonium</name>
    <dbReference type="NCBI Taxonomy" id="1117310"/>
    <lineage>
        <taxon>Eukaryota</taxon>
        <taxon>Fungi</taxon>
        <taxon>Fungi incertae sedis</taxon>
        <taxon>Mucoromycota</taxon>
        <taxon>Glomeromycotina</taxon>
        <taxon>Glomeromycetes</taxon>
        <taxon>Glomerales</taxon>
        <taxon>Glomeraceae</taxon>
        <taxon>Funneliformis</taxon>
    </lineage>
</organism>
<evidence type="ECO:0000313" key="2">
    <source>
        <dbReference type="Proteomes" id="UP000789570"/>
    </source>
</evidence>
<name>A0A9N9EL09_9GLOM</name>
<reference evidence="1" key="1">
    <citation type="submission" date="2021-06" db="EMBL/GenBank/DDBJ databases">
        <authorList>
            <person name="Kallberg Y."/>
            <person name="Tangrot J."/>
            <person name="Rosling A."/>
        </authorList>
    </citation>
    <scope>NUCLEOTIDE SEQUENCE</scope>
    <source>
        <strain evidence="1">UK204</strain>
    </source>
</reference>
<dbReference type="EMBL" id="CAJVPQ010006399">
    <property type="protein sequence ID" value="CAG8684406.1"/>
    <property type="molecule type" value="Genomic_DNA"/>
</dbReference>
<sequence>MIAEHLSNNSFQHDPVYDIHSRRYINDLVQVLILYKLFKNAEDAMSATKAIAKIVLFTNVSIGSIRKYPNKINIPNEFYNLVEAFYYSILREREGLDDKYPLSQFDRTRDQKQSKERVTIALCCNASGTEKAKAVFIGK</sequence>